<dbReference type="EMBL" id="CALLCH030000017">
    <property type="protein sequence ID" value="CAI4218325.1"/>
    <property type="molecule type" value="Genomic_DNA"/>
</dbReference>
<keyword evidence="2" id="KW-0067">ATP-binding</keyword>
<dbReference type="GO" id="GO:0005524">
    <property type="term" value="F:ATP binding"/>
    <property type="evidence" value="ECO:0007669"/>
    <property type="project" value="UniProtKB-KW"/>
</dbReference>
<evidence type="ECO:0008006" key="6">
    <source>
        <dbReference type="Google" id="ProtNLM"/>
    </source>
</evidence>
<dbReference type="CDD" id="cd10170">
    <property type="entry name" value="ASKHA_NBD_HSP70"/>
    <property type="match status" value="1"/>
</dbReference>
<dbReference type="SUPFAM" id="SSF53067">
    <property type="entry name" value="Actin-like ATPase domain"/>
    <property type="match status" value="2"/>
</dbReference>
<dbReference type="PANTHER" id="PTHR14187:SF79">
    <property type="entry name" value="HSP70 FAMILY PROTEIN (AFU_ORTHOLOGUE AFUA_1G15200)"/>
    <property type="match status" value="1"/>
</dbReference>
<evidence type="ECO:0000256" key="2">
    <source>
        <dbReference type="ARBA" id="ARBA00022840"/>
    </source>
</evidence>
<dbReference type="Pfam" id="PF00012">
    <property type="entry name" value="HSP70"/>
    <property type="match status" value="1"/>
</dbReference>
<sequence>MGGPPGYGGATGYPPGPPPQQQQQQQQQQQPGGPMAQYHRPGNPAEVEGNSRSKAQLIVGIDFIPTVLYYDQYQKVVGWGPDIADALAPTGYPKPGVQKVEWFKLQLMLSGNTYIDPINLPPLPPGKSEIDVAADYLFKLRQAMRSALQKTLGEVFNREERNIRYYLTVPAIWNDAGKAATRSAAIQAGFLRDENDNRLTLVSEPEAAALFCSKTGLLNLKVHDAVLIVDCGGGTVDLIAYEVEDENPFTVAECTAGSGDSCGSTALNRNFSNILRTKIRKMKLPDGSKTAGRVYAKCIMDFENRIKADFRNNGQKWAVDVGIEAEFPEAGIEEGYMTFTNEEILQCFEPVVNRILELQIKLHVPPQFQSKVVRPMDSVAAIVKGAVTAGITERVITHRVARRHYLMATLQPFKEGYHPEAYRVPSLDGKDRCKFTRQIFVQKGQKVKIGEPVKVSFFRQVAPGATLMYEDILYACDDDVCPEYTKDPRIKEVVTLTSDLSRKNLEKDFERMDTPQGTFYRVYFDIYLTLDGSEFSAELVCQGEVMGRCRARFR</sequence>
<dbReference type="Gene3D" id="3.90.640.10">
    <property type="entry name" value="Actin, Chain A, domain 4"/>
    <property type="match status" value="1"/>
</dbReference>
<dbReference type="InterPro" id="IPR013126">
    <property type="entry name" value="Hsp_70_fam"/>
</dbReference>
<dbReference type="PANTHER" id="PTHR14187">
    <property type="entry name" value="ALPHA KINASE/ELONGATION FACTOR 2 KINASE"/>
    <property type="match status" value="1"/>
</dbReference>
<dbReference type="Gene3D" id="3.30.420.40">
    <property type="match status" value="2"/>
</dbReference>
<name>A0A9P1H9B2_9PEZI</name>
<keyword evidence="5" id="KW-1185">Reference proteome</keyword>
<feature type="compositionally biased region" description="Low complexity" evidence="3">
    <location>
        <begin position="21"/>
        <end position="37"/>
    </location>
</feature>
<gene>
    <name evidence="4" type="ORF">PPNO1_LOCUS7915</name>
</gene>
<organism evidence="4 5">
    <name type="scientific">Parascedosporium putredinis</name>
    <dbReference type="NCBI Taxonomy" id="1442378"/>
    <lineage>
        <taxon>Eukaryota</taxon>
        <taxon>Fungi</taxon>
        <taxon>Dikarya</taxon>
        <taxon>Ascomycota</taxon>
        <taxon>Pezizomycotina</taxon>
        <taxon>Sordariomycetes</taxon>
        <taxon>Hypocreomycetidae</taxon>
        <taxon>Microascales</taxon>
        <taxon>Microascaceae</taxon>
        <taxon>Parascedosporium</taxon>
    </lineage>
</organism>
<dbReference type="OrthoDB" id="2963168at2759"/>
<evidence type="ECO:0000313" key="5">
    <source>
        <dbReference type="Proteomes" id="UP000838763"/>
    </source>
</evidence>
<feature type="compositionally biased region" description="Gly residues" evidence="3">
    <location>
        <begin position="1"/>
        <end position="11"/>
    </location>
</feature>
<evidence type="ECO:0000256" key="1">
    <source>
        <dbReference type="ARBA" id="ARBA00022741"/>
    </source>
</evidence>
<protein>
    <recommendedName>
        <fullName evidence="6">Actin-like ATPase domain-containing protein</fullName>
    </recommendedName>
</protein>
<feature type="region of interest" description="Disordered" evidence="3">
    <location>
        <begin position="1"/>
        <end position="50"/>
    </location>
</feature>
<evidence type="ECO:0000313" key="4">
    <source>
        <dbReference type="EMBL" id="CAI4218325.1"/>
    </source>
</evidence>
<dbReference type="InterPro" id="IPR043129">
    <property type="entry name" value="ATPase_NBD"/>
</dbReference>
<dbReference type="Proteomes" id="UP000838763">
    <property type="component" value="Unassembled WGS sequence"/>
</dbReference>
<evidence type="ECO:0000256" key="3">
    <source>
        <dbReference type="SAM" id="MobiDB-lite"/>
    </source>
</evidence>
<keyword evidence="1" id="KW-0547">Nucleotide-binding</keyword>
<proteinExistence type="predicted"/>
<comment type="caution">
    <text evidence="4">The sequence shown here is derived from an EMBL/GenBank/DDBJ whole genome shotgun (WGS) entry which is preliminary data.</text>
</comment>
<reference evidence="4" key="1">
    <citation type="submission" date="2022-11" db="EMBL/GenBank/DDBJ databases">
        <authorList>
            <person name="Scott C."/>
            <person name="Bruce N."/>
        </authorList>
    </citation>
    <scope>NUCLEOTIDE SEQUENCE</scope>
</reference>
<dbReference type="GO" id="GO:0140662">
    <property type="term" value="F:ATP-dependent protein folding chaperone"/>
    <property type="evidence" value="ECO:0007669"/>
    <property type="project" value="InterPro"/>
</dbReference>
<dbReference type="AlphaFoldDB" id="A0A9P1H9B2"/>
<accession>A0A9P1H9B2</accession>